<dbReference type="Proteomes" id="UP000006316">
    <property type="component" value="Unassembled WGS sequence"/>
</dbReference>
<dbReference type="EMBL" id="AJLS01000184">
    <property type="protein sequence ID" value="EKN62544.1"/>
    <property type="molecule type" value="Genomic_DNA"/>
</dbReference>
<evidence type="ECO:0000313" key="3">
    <source>
        <dbReference type="EMBL" id="EKN62544.1"/>
    </source>
</evidence>
<name>K6D2U7_9BACI</name>
<dbReference type="OrthoDB" id="2830515at2"/>
<evidence type="ECO:0000256" key="1">
    <source>
        <dbReference type="SAM" id="Phobius"/>
    </source>
</evidence>
<protein>
    <recommendedName>
        <fullName evidence="2">Putative Flp pilus-assembly TadG-like N-terminal domain-containing protein</fullName>
    </recommendedName>
</protein>
<dbReference type="STRING" id="1117379.BABA_25391"/>
<dbReference type="AlphaFoldDB" id="K6D2U7"/>
<keyword evidence="1" id="KW-0472">Membrane</keyword>
<proteinExistence type="predicted"/>
<evidence type="ECO:0000313" key="4">
    <source>
        <dbReference type="Proteomes" id="UP000006316"/>
    </source>
</evidence>
<comment type="caution">
    <text evidence="3">The sequence shown here is derived from an EMBL/GenBank/DDBJ whole genome shotgun (WGS) entry which is preliminary data.</text>
</comment>
<organism evidence="3 4">
    <name type="scientific">Neobacillus bataviensis LMG 21833</name>
    <dbReference type="NCBI Taxonomy" id="1117379"/>
    <lineage>
        <taxon>Bacteria</taxon>
        <taxon>Bacillati</taxon>
        <taxon>Bacillota</taxon>
        <taxon>Bacilli</taxon>
        <taxon>Bacillales</taxon>
        <taxon>Bacillaceae</taxon>
        <taxon>Neobacillus</taxon>
    </lineage>
</organism>
<keyword evidence="1" id="KW-0812">Transmembrane</keyword>
<dbReference type="RefSeq" id="WP_007088065.1">
    <property type="nucleotide sequence ID" value="NZ_AJLS01000184.1"/>
</dbReference>
<evidence type="ECO:0000259" key="2">
    <source>
        <dbReference type="Pfam" id="PF13400"/>
    </source>
</evidence>
<keyword evidence="4" id="KW-1185">Reference proteome</keyword>
<dbReference type="eggNOG" id="COG4961">
    <property type="taxonomic scope" value="Bacteria"/>
</dbReference>
<dbReference type="InterPro" id="IPR028087">
    <property type="entry name" value="Tad_N"/>
</dbReference>
<keyword evidence="1" id="KW-1133">Transmembrane helix</keyword>
<accession>K6D2U7</accession>
<dbReference type="PATRIC" id="fig|1117379.3.peg.5260"/>
<dbReference type="Pfam" id="PF13400">
    <property type="entry name" value="Tad"/>
    <property type="match status" value="1"/>
</dbReference>
<feature type="domain" description="Putative Flp pilus-assembly TadG-like N-terminal" evidence="2">
    <location>
        <begin position="14"/>
        <end position="59"/>
    </location>
</feature>
<reference evidence="3 4" key="1">
    <citation type="journal article" date="2012" name="Front. Microbiol.">
        <title>Redundancy and modularity in membrane-associated dissimilatory nitrate reduction in Bacillus.</title>
        <authorList>
            <person name="Heylen K."/>
            <person name="Keltjens J."/>
        </authorList>
    </citation>
    <scope>NUCLEOTIDE SEQUENCE [LARGE SCALE GENOMIC DNA]</scope>
    <source>
        <strain evidence="4">LMG 21833T</strain>
    </source>
</reference>
<sequence>MLTKLKAILKEESGQSLVLFAVSLVALLGFTAIVIDVGYMYNQKSNLQTAADAAALAGALAAPKSTDTQVETIVMGMADSNLKQAATVKKPLVDRAKGIIEVEMTQGVPKFFANALTTKSFSLTVKAKAKFSSNWDGEALPFINLDDIYQPGAKIEAWEKTGPGDFESLWKDDFDIFYPNVAEKTYFKVKYKDGITVTKGVVANIKQEVANVYNQNKSVYLFSLSNKVINNKKYDSNLKNKFVIPLSDIVLLKVRINDYNEQAKRLILTVEDSYDIVNNDFPEDFIGIDSKITSKLIE</sequence>
<gene>
    <name evidence="3" type="ORF">BABA_25391</name>
</gene>
<feature type="transmembrane region" description="Helical" evidence="1">
    <location>
        <begin position="16"/>
        <end position="41"/>
    </location>
</feature>